<sequence>MEGNLQPAMSNDHPNIIRVDHELSWSPAGWEHIVVIITDIPLDPSASNHDAQKLHSVADHVGRSLKQKGQGFSRLVIRNQF</sequence>
<dbReference type="EMBL" id="SADE01000001">
    <property type="protein sequence ID" value="RVU39355.1"/>
    <property type="molecule type" value="Genomic_DNA"/>
</dbReference>
<accession>A0A437QXU5</accession>
<organism evidence="1 2">
    <name type="scientific">Hwanghaeella grinnelliae</name>
    <dbReference type="NCBI Taxonomy" id="2500179"/>
    <lineage>
        <taxon>Bacteria</taxon>
        <taxon>Pseudomonadati</taxon>
        <taxon>Pseudomonadota</taxon>
        <taxon>Alphaproteobacteria</taxon>
        <taxon>Rhodospirillales</taxon>
        <taxon>Rhodospirillaceae</taxon>
        <taxon>Hwanghaeella</taxon>
    </lineage>
</organism>
<protein>
    <submittedName>
        <fullName evidence="1">Uncharacterized protein</fullName>
    </submittedName>
</protein>
<proteinExistence type="predicted"/>
<evidence type="ECO:0000313" key="2">
    <source>
        <dbReference type="Proteomes" id="UP000287447"/>
    </source>
</evidence>
<name>A0A437QXU5_9PROT</name>
<dbReference type="RefSeq" id="WP_127764726.1">
    <property type="nucleotide sequence ID" value="NZ_SADE01000001.1"/>
</dbReference>
<reference evidence="2" key="1">
    <citation type="submission" date="2019-01" db="EMBL/GenBank/DDBJ databases">
        <title>Gri0909 isolated from a small marine red alga.</title>
        <authorList>
            <person name="Kim J."/>
            <person name="Jeong S.E."/>
            <person name="Jeon C.O."/>
        </authorList>
    </citation>
    <scope>NUCLEOTIDE SEQUENCE [LARGE SCALE GENOMIC DNA]</scope>
    <source>
        <strain evidence="2">Gri0909</strain>
    </source>
</reference>
<dbReference type="AlphaFoldDB" id="A0A437QXU5"/>
<comment type="caution">
    <text evidence="1">The sequence shown here is derived from an EMBL/GenBank/DDBJ whole genome shotgun (WGS) entry which is preliminary data.</text>
</comment>
<evidence type="ECO:0000313" key="1">
    <source>
        <dbReference type="EMBL" id="RVU39355.1"/>
    </source>
</evidence>
<gene>
    <name evidence="1" type="ORF">EOI86_08975</name>
</gene>
<keyword evidence="2" id="KW-1185">Reference proteome</keyword>
<dbReference type="Proteomes" id="UP000287447">
    <property type="component" value="Unassembled WGS sequence"/>
</dbReference>